<comment type="caution">
    <text evidence="1">The sequence shown here is derived from an EMBL/GenBank/DDBJ whole genome shotgun (WGS) entry which is preliminary data.</text>
</comment>
<dbReference type="RefSeq" id="WP_211844739.1">
    <property type="nucleotide sequence ID" value="NZ_JAAEDL010000002.1"/>
</dbReference>
<proteinExistence type="predicted"/>
<evidence type="ECO:0000313" key="1">
    <source>
        <dbReference type="EMBL" id="MBR0679379.1"/>
    </source>
</evidence>
<dbReference type="EMBL" id="JAAEDL010000002">
    <property type="protein sequence ID" value="MBR0679379.1"/>
    <property type="molecule type" value="Genomic_DNA"/>
</dbReference>
<reference evidence="1" key="1">
    <citation type="submission" date="2020-01" db="EMBL/GenBank/DDBJ databases">
        <authorList>
            <person name="Rat A."/>
        </authorList>
    </citation>
    <scope>NUCLEOTIDE SEQUENCE</scope>
    <source>
        <strain evidence="1">LMG 31228</strain>
    </source>
</reference>
<keyword evidence="2" id="KW-1185">Reference proteome</keyword>
<name>A0A9X9X6P3_9PROT</name>
<organism evidence="1 2">
    <name type="scientific">Neoroseomonas eburnea</name>
    <dbReference type="NCBI Taxonomy" id="1346889"/>
    <lineage>
        <taxon>Bacteria</taxon>
        <taxon>Pseudomonadati</taxon>
        <taxon>Pseudomonadota</taxon>
        <taxon>Alphaproteobacteria</taxon>
        <taxon>Acetobacterales</taxon>
        <taxon>Acetobacteraceae</taxon>
        <taxon>Neoroseomonas</taxon>
    </lineage>
</organism>
<protein>
    <submittedName>
        <fullName evidence="1">Uncharacterized protein</fullName>
    </submittedName>
</protein>
<sequence>MGQILSFGRFAQPWPDRAAGLDAATDFVLMTCLRPWVAAVRDKLDPLPAVLTAIAEAGGPEEAGLSAHALMHGVAMQAVRVVDVGCPHCARLTGDEALLLYAVTEAAFGVDHPAEALAAFMHEPALAYLDPPLIGLARRLDAAGWRFRRRRRPEGRAPDLH</sequence>
<dbReference type="AlphaFoldDB" id="A0A9X9X6P3"/>
<evidence type="ECO:0000313" key="2">
    <source>
        <dbReference type="Proteomes" id="UP001138709"/>
    </source>
</evidence>
<reference evidence="1" key="2">
    <citation type="journal article" date="2021" name="Syst. Appl. Microbiol.">
        <title>Roseomonas hellenica sp. nov., isolated from roots of wild-growing Alkanna tinctoria.</title>
        <authorList>
            <person name="Rat A."/>
            <person name="Naranjo H.D."/>
            <person name="Lebbe L."/>
            <person name="Cnockaert M."/>
            <person name="Krigas N."/>
            <person name="Grigoriadou K."/>
            <person name="Maloupa E."/>
            <person name="Willems A."/>
        </authorList>
    </citation>
    <scope>NUCLEOTIDE SEQUENCE</scope>
    <source>
        <strain evidence="1">LMG 31228</strain>
    </source>
</reference>
<accession>A0A9X9X6P3</accession>
<gene>
    <name evidence="1" type="ORF">GXW74_02680</name>
</gene>
<dbReference type="Proteomes" id="UP001138709">
    <property type="component" value="Unassembled WGS sequence"/>
</dbReference>